<organism evidence="1">
    <name type="scientific">viral metagenome</name>
    <dbReference type="NCBI Taxonomy" id="1070528"/>
    <lineage>
        <taxon>unclassified sequences</taxon>
        <taxon>metagenomes</taxon>
        <taxon>organismal metagenomes</taxon>
    </lineage>
</organism>
<dbReference type="EMBL" id="MT144870">
    <property type="protein sequence ID" value="QJI00699.1"/>
    <property type="molecule type" value="Genomic_DNA"/>
</dbReference>
<evidence type="ECO:0000313" key="1">
    <source>
        <dbReference type="EMBL" id="QJI00699.1"/>
    </source>
</evidence>
<dbReference type="AlphaFoldDB" id="A0A6M3XRZ9"/>
<proteinExistence type="predicted"/>
<reference evidence="1" key="1">
    <citation type="submission" date="2020-03" db="EMBL/GenBank/DDBJ databases">
        <title>The deep terrestrial virosphere.</title>
        <authorList>
            <person name="Holmfeldt K."/>
            <person name="Nilsson E."/>
            <person name="Simone D."/>
            <person name="Lopez-Fernandez M."/>
            <person name="Wu X."/>
            <person name="de Brujin I."/>
            <person name="Lundin D."/>
            <person name="Andersson A."/>
            <person name="Bertilsson S."/>
            <person name="Dopson M."/>
        </authorList>
    </citation>
    <scope>NUCLEOTIDE SEQUENCE</scope>
    <source>
        <strain evidence="1">TM448B02081</strain>
    </source>
</reference>
<gene>
    <name evidence="1" type="ORF">TM448B02081_0005</name>
</gene>
<accession>A0A6M3XRZ9</accession>
<protein>
    <submittedName>
        <fullName evidence="1">Uncharacterized protein</fullName>
    </submittedName>
</protein>
<sequence>MAKVFLTPSVACILTSSGSVVGSEGAYVWLGLTGASDTAACVAFYRDQTATAGRELWCLSVASQGPRSTPMVGPFKAGASGIYAALTGTRASAIVALDE</sequence>
<name>A0A6M3XRZ9_9ZZZZ</name>